<organism evidence="4 5">
    <name type="scientific">Streptosporangium saharense</name>
    <dbReference type="NCBI Taxonomy" id="1706840"/>
    <lineage>
        <taxon>Bacteria</taxon>
        <taxon>Bacillati</taxon>
        <taxon>Actinomycetota</taxon>
        <taxon>Actinomycetes</taxon>
        <taxon>Streptosporangiales</taxon>
        <taxon>Streptosporangiaceae</taxon>
        <taxon>Streptosporangium</taxon>
    </lineage>
</organism>
<keyword evidence="5" id="KW-1185">Reference proteome</keyword>
<comment type="caution">
    <text evidence="4">The sequence shown here is derived from an EMBL/GenBank/DDBJ whole genome shotgun (WGS) entry which is preliminary data.</text>
</comment>
<dbReference type="InterPro" id="IPR001647">
    <property type="entry name" value="HTH_TetR"/>
</dbReference>
<dbReference type="PROSITE" id="PS50977">
    <property type="entry name" value="HTH_TETR_2"/>
    <property type="match status" value="1"/>
</dbReference>
<dbReference type="Gene3D" id="1.10.357.10">
    <property type="entry name" value="Tetracycline Repressor, domain 2"/>
    <property type="match status" value="1"/>
</dbReference>
<dbReference type="AlphaFoldDB" id="A0A7W7QVW3"/>
<dbReference type="PANTHER" id="PTHR30055:SF219">
    <property type="entry name" value="TRANSCRIPTIONAL REGULATORY PROTEIN"/>
    <property type="match status" value="1"/>
</dbReference>
<dbReference type="EMBL" id="JACHJP010000016">
    <property type="protein sequence ID" value="MBB4920752.1"/>
    <property type="molecule type" value="Genomic_DNA"/>
</dbReference>
<dbReference type="InterPro" id="IPR009057">
    <property type="entry name" value="Homeodomain-like_sf"/>
</dbReference>
<evidence type="ECO:0000256" key="1">
    <source>
        <dbReference type="ARBA" id="ARBA00023125"/>
    </source>
</evidence>
<dbReference type="SUPFAM" id="SSF48498">
    <property type="entry name" value="Tetracyclin repressor-like, C-terminal domain"/>
    <property type="match status" value="1"/>
</dbReference>
<evidence type="ECO:0000256" key="2">
    <source>
        <dbReference type="PROSITE-ProRule" id="PRU00335"/>
    </source>
</evidence>
<dbReference type="RefSeq" id="WP_184725348.1">
    <property type="nucleotide sequence ID" value="NZ_JACHJP010000016.1"/>
</dbReference>
<accession>A0A7W7QVW3</accession>
<evidence type="ECO:0000313" key="5">
    <source>
        <dbReference type="Proteomes" id="UP000552644"/>
    </source>
</evidence>
<evidence type="ECO:0000259" key="3">
    <source>
        <dbReference type="PROSITE" id="PS50977"/>
    </source>
</evidence>
<name>A0A7W7QVW3_9ACTN</name>
<feature type="DNA-binding region" description="H-T-H motif" evidence="2">
    <location>
        <begin position="29"/>
        <end position="48"/>
    </location>
</feature>
<dbReference type="SUPFAM" id="SSF46689">
    <property type="entry name" value="Homeodomain-like"/>
    <property type="match status" value="1"/>
</dbReference>
<dbReference type="PANTHER" id="PTHR30055">
    <property type="entry name" value="HTH-TYPE TRANSCRIPTIONAL REGULATOR RUTR"/>
    <property type="match status" value="1"/>
</dbReference>
<reference evidence="4 5" key="1">
    <citation type="submission" date="2020-08" db="EMBL/GenBank/DDBJ databases">
        <title>Genomic Encyclopedia of Type Strains, Phase III (KMG-III): the genomes of soil and plant-associated and newly described type strains.</title>
        <authorList>
            <person name="Whitman W."/>
        </authorList>
    </citation>
    <scope>NUCLEOTIDE SEQUENCE [LARGE SCALE GENOMIC DNA]</scope>
    <source>
        <strain evidence="4 5">CECT 8840</strain>
    </source>
</reference>
<protein>
    <submittedName>
        <fullName evidence="4">AcrR family transcriptional regulator</fullName>
    </submittedName>
</protein>
<feature type="domain" description="HTH tetR-type" evidence="3">
    <location>
        <begin position="6"/>
        <end position="66"/>
    </location>
</feature>
<dbReference type="GO" id="GO:0000976">
    <property type="term" value="F:transcription cis-regulatory region binding"/>
    <property type="evidence" value="ECO:0007669"/>
    <property type="project" value="TreeGrafter"/>
</dbReference>
<dbReference type="GO" id="GO:0003700">
    <property type="term" value="F:DNA-binding transcription factor activity"/>
    <property type="evidence" value="ECO:0007669"/>
    <property type="project" value="TreeGrafter"/>
</dbReference>
<gene>
    <name evidence="4" type="ORF">FHS44_007904</name>
</gene>
<dbReference type="InterPro" id="IPR050109">
    <property type="entry name" value="HTH-type_TetR-like_transc_reg"/>
</dbReference>
<proteinExistence type="predicted"/>
<sequence>MTSADEQQSEAVIEFATRLFAAFGYDGTTLQGLAEAMGYDLEWLHDTFGDKRALYLAVIERTSQAQRAVVEGALASLPARDAAGVSEAMHTLVDRYLELCLSNPQIPALWMHRWLGDAADIPDLEQKYAVPIINITRDALRSAARDGIIDGGTDLDLLVRTLAWSMYGFLHGEALAPPDPPDPDNPRTKPRLRAHLHQLVDRMLGIPDA</sequence>
<dbReference type="InterPro" id="IPR036271">
    <property type="entry name" value="Tet_transcr_reg_TetR-rel_C_sf"/>
</dbReference>
<dbReference type="Pfam" id="PF00440">
    <property type="entry name" value="TetR_N"/>
    <property type="match status" value="1"/>
</dbReference>
<dbReference type="Proteomes" id="UP000552644">
    <property type="component" value="Unassembled WGS sequence"/>
</dbReference>
<keyword evidence="1 2" id="KW-0238">DNA-binding</keyword>
<evidence type="ECO:0000313" key="4">
    <source>
        <dbReference type="EMBL" id="MBB4920752.1"/>
    </source>
</evidence>